<dbReference type="GO" id="GO:0005524">
    <property type="term" value="F:ATP binding"/>
    <property type="evidence" value="ECO:0007669"/>
    <property type="project" value="UniProtKB-UniRule"/>
</dbReference>
<keyword evidence="22" id="KW-0808">Transferase</keyword>
<feature type="binding site" evidence="18">
    <location>
        <position position="127"/>
    </location>
    <ligand>
        <name>K(+)</name>
        <dbReference type="ChEBI" id="CHEBI:29103"/>
    </ligand>
</feature>
<dbReference type="PROSITE" id="PS51383">
    <property type="entry name" value="YJEF_C_3"/>
    <property type="match status" value="1"/>
</dbReference>
<feature type="binding site" evidence="18">
    <location>
        <position position="160"/>
    </location>
    <ligand>
        <name>(6S)-NADPHX</name>
        <dbReference type="ChEBI" id="CHEBI:64076"/>
    </ligand>
</feature>
<dbReference type="RefSeq" id="WP_130286874.1">
    <property type="nucleotide sequence ID" value="NZ_SGXE01000002.1"/>
</dbReference>
<dbReference type="PIRSF" id="PIRSF017184">
    <property type="entry name" value="Nnr"/>
    <property type="match status" value="1"/>
</dbReference>
<comment type="similarity">
    <text evidence="17">Belongs to the NnrD/CARKD family.</text>
</comment>
<evidence type="ECO:0000256" key="8">
    <source>
        <dbReference type="ARBA" id="ARBA00022857"/>
    </source>
</evidence>
<keyword evidence="22" id="KW-0418">Kinase</keyword>
<dbReference type="GO" id="GO:0046872">
    <property type="term" value="F:metal ion binding"/>
    <property type="evidence" value="ECO:0007669"/>
    <property type="project" value="UniProtKB-UniRule"/>
</dbReference>
<evidence type="ECO:0000256" key="17">
    <source>
        <dbReference type="HAMAP-Rule" id="MF_01965"/>
    </source>
</evidence>
<comment type="cofactor">
    <cofactor evidence="18 19">
        <name>K(+)</name>
        <dbReference type="ChEBI" id="CHEBI:29103"/>
    </cofactor>
    <text evidence="18 19">Binds 1 potassium ion per subunit.</text>
</comment>
<accession>A0A4Q7P201</accession>
<feature type="domain" description="YjeF N-terminal" evidence="21">
    <location>
        <begin position="9"/>
        <end position="218"/>
    </location>
</feature>
<evidence type="ECO:0000256" key="3">
    <source>
        <dbReference type="ARBA" id="ARBA00006001"/>
    </source>
</evidence>
<comment type="caution">
    <text evidence="17">Lacks conserved residue(s) required for the propagation of feature annotation.</text>
</comment>
<dbReference type="InterPro" id="IPR030677">
    <property type="entry name" value="Nnr"/>
</dbReference>
<evidence type="ECO:0000313" key="23">
    <source>
        <dbReference type="Proteomes" id="UP000292262"/>
    </source>
</evidence>
<evidence type="ECO:0000256" key="15">
    <source>
        <dbReference type="ARBA" id="ARBA00048238"/>
    </source>
</evidence>
<comment type="subunit">
    <text evidence="17">Homotetramer.</text>
</comment>
<dbReference type="InterPro" id="IPR036652">
    <property type="entry name" value="YjeF_N_dom_sf"/>
</dbReference>
<evidence type="ECO:0000256" key="5">
    <source>
        <dbReference type="ARBA" id="ARBA00022723"/>
    </source>
</evidence>
<evidence type="ECO:0000256" key="11">
    <source>
        <dbReference type="ARBA" id="ARBA00023235"/>
    </source>
</evidence>
<dbReference type="GO" id="GO:0052856">
    <property type="term" value="F:NAD(P)HX epimerase activity"/>
    <property type="evidence" value="ECO:0007669"/>
    <property type="project" value="UniProtKB-UniRule"/>
</dbReference>
<dbReference type="SUPFAM" id="SSF53613">
    <property type="entry name" value="Ribokinase-like"/>
    <property type="match status" value="1"/>
</dbReference>
<keyword evidence="8 17" id="KW-0521">NADP</keyword>
<evidence type="ECO:0000256" key="1">
    <source>
        <dbReference type="ARBA" id="ARBA00000013"/>
    </source>
</evidence>
<dbReference type="InterPro" id="IPR004443">
    <property type="entry name" value="YjeF_N_dom"/>
</dbReference>
<dbReference type="HAMAP" id="MF_01966">
    <property type="entry name" value="NADHX_epimerase"/>
    <property type="match status" value="1"/>
</dbReference>
<evidence type="ECO:0000256" key="12">
    <source>
        <dbReference type="ARBA" id="ARBA00023239"/>
    </source>
</evidence>
<dbReference type="SUPFAM" id="SSF64153">
    <property type="entry name" value="YjeF N-terminal domain-like"/>
    <property type="match status" value="1"/>
</dbReference>
<keyword evidence="13" id="KW-0511">Multifunctional enzyme</keyword>
<comment type="similarity">
    <text evidence="18">Belongs to the NnrE/AIBP family.</text>
</comment>
<name>A0A4Q7P201_9FLAO</name>
<feature type="domain" description="YjeF C-terminal" evidence="20">
    <location>
        <begin position="228"/>
        <end position="499"/>
    </location>
</feature>
<feature type="binding site" evidence="17">
    <location>
        <position position="325"/>
    </location>
    <ligand>
        <name>(6S)-NADPHX</name>
        <dbReference type="ChEBI" id="CHEBI:64076"/>
    </ligand>
</feature>
<keyword evidence="23" id="KW-1185">Reference proteome</keyword>
<keyword evidence="11 18" id="KW-0413">Isomerase</keyword>
<comment type="catalytic activity">
    <reaction evidence="15 17 19">
        <text>(6S)-NADHX + ADP = AMP + phosphate + NADH + H(+)</text>
        <dbReference type="Rhea" id="RHEA:32223"/>
        <dbReference type="ChEBI" id="CHEBI:15378"/>
        <dbReference type="ChEBI" id="CHEBI:43474"/>
        <dbReference type="ChEBI" id="CHEBI:57945"/>
        <dbReference type="ChEBI" id="CHEBI:64074"/>
        <dbReference type="ChEBI" id="CHEBI:456215"/>
        <dbReference type="ChEBI" id="CHEBI:456216"/>
        <dbReference type="EC" id="4.2.1.136"/>
    </reaction>
</comment>
<feature type="binding site" evidence="18">
    <location>
        <begin position="58"/>
        <end position="62"/>
    </location>
    <ligand>
        <name>(6S)-NADPHX</name>
        <dbReference type="ChEBI" id="CHEBI:64076"/>
    </ligand>
</feature>
<dbReference type="Gene3D" id="3.40.1190.20">
    <property type="match status" value="1"/>
</dbReference>
<protein>
    <recommendedName>
        <fullName evidence="19">Bifunctional NAD(P)H-hydrate repair enzyme</fullName>
    </recommendedName>
    <alternativeName>
        <fullName evidence="19">Nicotinamide nucleotide repair protein</fullName>
    </alternativeName>
    <domain>
        <recommendedName>
            <fullName evidence="19">ADP-dependent (S)-NAD(P)H-hydrate dehydratase</fullName>
            <ecNumber evidence="19">4.2.1.136</ecNumber>
        </recommendedName>
        <alternativeName>
            <fullName evidence="19">ADP-dependent NAD(P)HX dehydratase</fullName>
        </alternativeName>
    </domain>
    <domain>
        <recommendedName>
            <fullName evidence="19">NAD(P)H-hydrate epimerase</fullName>
            <ecNumber evidence="19">5.1.99.6</ecNumber>
        </recommendedName>
    </domain>
</protein>
<evidence type="ECO:0000256" key="10">
    <source>
        <dbReference type="ARBA" id="ARBA00023027"/>
    </source>
</evidence>
<gene>
    <name evidence="17" type="primary">nnrD</name>
    <name evidence="18" type="synonym">nnrE</name>
    <name evidence="22" type="ORF">EV197_2345</name>
</gene>
<comment type="caution">
    <text evidence="22">The sequence shown here is derived from an EMBL/GenBank/DDBJ whole genome shotgun (WGS) entry which is preliminary data.</text>
</comment>
<organism evidence="22 23">
    <name type="scientific">Aquimarina brevivitae</name>
    <dbReference type="NCBI Taxonomy" id="323412"/>
    <lineage>
        <taxon>Bacteria</taxon>
        <taxon>Pseudomonadati</taxon>
        <taxon>Bacteroidota</taxon>
        <taxon>Flavobacteriia</taxon>
        <taxon>Flavobacteriales</taxon>
        <taxon>Flavobacteriaceae</taxon>
        <taxon>Aquimarina</taxon>
    </lineage>
</organism>
<feature type="binding site" evidence="18">
    <location>
        <position position="163"/>
    </location>
    <ligand>
        <name>K(+)</name>
        <dbReference type="ChEBI" id="CHEBI:29103"/>
    </ligand>
</feature>
<comment type="function">
    <text evidence="17">Catalyzes the dehydration of the S-form of NAD(P)HX at the expense of ADP, which is converted to AMP. Together with NAD(P)HX epimerase, which catalyzes the epimerization of the S- and R-forms, the enzyme allows the repair of both epimers of NAD(P)HX, a damaged form of NAD(P)H that is a result of enzymatic or heat-dependent hydration.</text>
</comment>
<dbReference type="PANTHER" id="PTHR12592:SF0">
    <property type="entry name" value="ATP-DEPENDENT (S)-NAD(P)H-HYDRATE DEHYDRATASE"/>
    <property type="match status" value="1"/>
</dbReference>
<dbReference type="Pfam" id="PF01256">
    <property type="entry name" value="Carb_kinase"/>
    <property type="match status" value="1"/>
</dbReference>
<keyword evidence="10 17" id="KW-0520">NAD</keyword>
<feature type="binding site" evidence="17">
    <location>
        <position position="440"/>
    </location>
    <ligand>
        <name>(6S)-NADPHX</name>
        <dbReference type="ChEBI" id="CHEBI:64076"/>
    </ligand>
</feature>
<evidence type="ECO:0000256" key="19">
    <source>
        <dbReference type="PIRNR" id="PIRNR017184"/>
    </source>
</evidence>
<feature type="binding site" evidence="17">
    <location>
        <position position="439"/>
    </location>
    <ligand>
        <name>AMP</name>
        <dbReference type="ChEBI" id="CHEBI:456215"/>
    </ligand>
</feature>
<evidence type="ECO:0000259" key="20">
    <source>
        <dbReference type="PROSITE" id="PS51383"/>
    </source>
</evidence>
<dbReference type="GO" id="GO:0110051">
    <property type="term" value="P:metabolite repair"/>
    <property type="evidence" value="ECO:0007669"/>
    <property type="project" value="TreeGrafter"/>
</dbReference>
<keyword evidence="6 17" id="KW-0547">Nucleotide-binding</keyword>
<comment type="catalytic activity">
    <reaction evidence="16 17 19">
        <text>(6S)-NADPHX + ADP = AMP + phosphate + NADPH + H(+)</text>
        <dbReference type="Rhea" id="RHEA:32235"/>
        <dbReference type="ChEBI" id="CHEBI:15378"/>
        <dbReference type="ChEBI" id="CHEBI:43474"/>
        <dbReference type="ChEBI" id="CHEBI:57783"/>
        <dbReference type="ChEBI" id="CHEBI:64076"/>
        <dbReference type="ChEBI" id="CHEBI:456215"/>
        <dbReference type="ChEBI" id="CHEBI:456216"/>
        <dbReference type="EC" id="4.2.1.136"/>
    </reaction>
</comment>
<dbReference type="AlphaFoldDB" id="A0A4Q7P201"/>
<dbReference type="PANTHER" id="PTHR12592">
    <property type="entry name" value="ATP-DEPENDENT (S)-NAD(P)H-HYDRATE DEHYDRATASE FAMILY MEMBER"/>
    <property type="match status" value="1"/>
</dbReference>
<comment type="cofactor">
    <cofactor evidence="17">
        <name>Mg(2+)</name>
        <dbReference type="ChEBI" id="CHEBI:18420"/>
    </cofactor>
</comment>
<evidence type="ECO:0000259" key="21">
    <source>
        <dbReference type="PROSITE" id="PS51385"/>
    </source>
</evidence>
<dbReference type="GO" id="GO:0052855">
    <property type="term" value="F:ADP-dependent NAD(P)H-hydrate dehydratase activity"/>
    <property type="evidence" value="ECO:0007669"/>
    <property type="project" value="UniProtKB-UniRule"/>
</dbReference>
<evidence type="ECO:0000256" key="18">
    <source>
        <dbReference type="HAMAP-Rule" id="MF_01966"/>
    </source>
</evidence>
<dbReference type="OrthoDB" id="9806925at2"/>
<dbReference type="CDD" id="cd01171">
    <property type="entry name" value="YXKO-related"/>
    <property type="match status" value="1"/>
</dbReference>
<evidence type="ECO:0000256" key="13">
    <source>
        <dbReference type="ARBA" id="ARBA00023268"/>
    </source>
</evidence>
<comment type="catalytic activity">
    <reaction evidence="2 18 19">
        <text>(6R)-NADPHX = (6S)-NADPHX</text>
        <dbReference type="Rhea" id="RHEA:32227"/>
        <dbReference type="ChEBI" id="CHEBI:64076"/>
        <dbReference type="ChEBI" id="CHEBI:64077"/>
        <dbReference type="EC" id="5.1.99.6"/>
    </reaction>
</comment>
<keyword evidence="5 18" id="KW-0479">Metal-binding</keyword>
<dbReference type="GO" id="GO:0046496">
    <property type="term" value="P:nicotinamide nucleotide metabolic process"/>
    <property type="evidence" value="ECO:0007669"/>
    <property type="project" value="UniProtKB-UniRule"/>
</dbReference>
<feature type="binding site" evidence="18">
    <location>
        <begin position="131"/>
        <end position="137"/>
    </location>
    <ligand>
        <name>(6S)-NADPHX</name>
        <dbReference type="ChEBI" id="CHEBI:64076"/>
    </ligand>
</feature>
<dbReference type="GO" id="GO:0016301">
    <property type="term" value="F:kinase activity"/>
    <property type="evidence" value="ECO:0007669"/>
    <property type="project" value="UniProtKB-KW"/>
</dbReference>
<comment type="function">
    <text evidence="18">Catalyzes the epimerization of the S- and R-forms of NAD(P)HX, a damaged form of NAD(P)H that is a result of enzymatic or heat-dependent hydration. This is a prerequisite for the S-specific NAD(P)H-hydrate dehydratase to allow the repair of both epimers of NAD(P)HX.</text>
</comment>
<evidence type="ECO:0000313" key="22">
    <source>
        <dbReference type="EMBL" id="RZS93764.1"/>
    </source>
</evidence>
<dbReference type="EMBL" id="SGXE01000002">
    <property type="protein sequence ID" value="RZS93764.1"/>
    <property type="molecule type" value="Genomic_DNA"/>
</dbReference>
<dbReference type="InterPro" id="IPR000631">
    <property type="entry name" value="CARKD"/>
</dbReference>
<sequence length="509" mass="55704">MKILSANQLKEADQVTLENQQISSLDLMERAASQVFNSIHQKLKGAPILIHVFCGIGNNGGDGLVISRLLLEHGYTVKTYIVNFSEHRSPEFLDNYDRLKSMSKEWPIQLRSEEDFPKIARQDMVIDAIFGIGLNRPMVSWVVDLVKHINEARCFTLGVDVPSGLYSDKAPDDPNAVIVASTTVTFQSPKMVFFLPQTGKYTENFEVIDIGLDKDFLHQVNPQALLFHKREISTLYKPRPKFSHKGTYGHAVIIGGSYGKIGSTILASKAALRIGAGLVSAYVPECGYIPLQTSNPEVMVITDGEKNITTIDISISHNAIGIGMGLGTSDQTTTAFIKFLEQNKSPLVIDADAINILAKNDNYKELIPENAILTPHPKELERLVGSWEHDFEKIEKAKAFSKKYHCILIIKGAYSIVVAGNNLYVNSTGNQGMATAGSGDVLTGVITGLIAQGYDPLQASIFGTYLHGRAGDIGASKKGYESLIAGDLITNLGNAYVDLFKREATKPEN</sequence>
<evidence type="ECO:0000256" key="2">
    <source>
        <dbReference type="ARBA" id="ARBA00000909"/>
    </source>
</evidence>
<dbReference type="NCBIfam" id="TIGR00197">
    <property type="entry name" value="yjeF_nterm"/>
    <property type="match status" value="1"/>
</dbReference>
<feature type="binding site" evidence="17">
    <location>
        <position position="376"/>
    </location>
    <ligand>
        <name>(6S)-NADPHX</name>
        <dbReference type="ChEBI" id="CHEBI:64076"/>
    </ligand>
</feature>
<dbReference type="Gene3D" id="3.40.50.10260">
    <property type="entry name" value="YjeF N-terminal domain"/>
    <property type="match status" value="1"/>
</dbReference>
<evidence type="ECO:0000256" key="9">
    <source>
        <dbReference type="ARBA" id="ARBA00022958"/>
    </source>
</evidence>
<dbReference type="Proteomes" id="UP000292262">
    <property type="component" value="Unassembled WGS sequence"/>
</dbReference>
<dbReference type="PROSITE" id="PS51385">
    <property type="entry name" value="YJEF_N"/>
    <property type="match status" value="1"/>
</dbReference>
<evidence type="ECO:0000256" key="7">
    <source>
        <dbReference type="ARBA" id="ARBA00022840"/>
    </source>
</evidence>
<dbReference type="NCBIfam" id="TIGR00196">
    <property type="entry name" value="yjeF_cterm"/>
    <property type="match status" value="1"/>
</dbReference>
<dbReference type="EC" id="4.2.1.136" evidence="19"/>
<proteinExistence type="inferred from homology"/>
<dbReference type="InterPro" id="IPR017953">
    <property type="entry name" value="Carbohydrate_kinase_pred_CS"/>
</dbReference>
<reference evidence="22 23" key="1">
    <citation type="submission" date="2019-02" db="EMBL/GenBank/DDBJ databases">
        <title>Genomic Encyclopedia of Type Strains, Phase IV (KMG-IV): sequencing the most valuable type-strain genomes for metagenomic binning, comparative biology and taxonomic classification.</title>
        <authorList>
            <person name="Goeker M."/>
        </authorList>
    </citation>
    <scope>NUCLEOTIDE SEQUENCE [LARGE SCALE GENOMIC DNA]</scope>
    <source>
        <strain evidence="22 23">DSM 17196</strain>
    </source>
</reference>
<keyword evidence="9 18" id="KW-0630">Potassium</keyword>
<comment type="similarity">
    <text evidence="3 19">In the N-terminal section; belongs to the NnrE/AIBP family.</text>
</comment>
<feature type="binding site" evidence="17">
    <location>
        <begin position="411"/>
        <end position="415"/>
    </location>
    <ligand>
        <name>AMP</name>
        <dbReference type="ChEBI" id="CHEBI:456215"/>
    </ligand>
</feature>
<keyword evidence="12 17" id="KW-0456">Lyase</keyword>
<keyword evidence="7 17" id="KW-0067">ATP-binding</keyword>
<comment type="function">
    <text evidence="14 19">Bifunctional enzyme that catalyzes the epimerization of the S- and R-forms of NAD(P)HX and the dehydration of the S-form of NAD(P)HX at the expense of ADP, which is converted to AMP. This allows the repair of both epimers of NAD(P)HX, a damaged form of NAD(P)H that is a result of enzymatic or heat-dependent hydration.</text>
</comment>
<evidence type="ECO:0000256" key="16">
    <source>
        <dbReference type="ARBA" id="ARBA00049209"/>
    </source>
</evidence>
<feature type="binding site" evidence="18">
    <location>
        <position position="59"/>
    </location>
    <ligand>
        <name>K(+)</name>
        <dbReference type="ChEBI" id="CHEBI:29103"/>
    </ligand>
</feature>
<dbReference type="HAMAP" id="MF_01965">
    <property type="entry name" value="NADHX_dehydratase"/>
    <property type="match status" value="1"/>
</dbReference>
<comment type="catalytic activity">
    <reaction evidence="1 18 19">
        <text>(6R)-NADHX = (6S)-NADHX</text>
        <dbReference type="Rhea" id="RHEA:32215"/>
        <dbReference type="ChEBI" id="CHEBI:64074"/>
        <dbReference type="ChEBI" id="CHEBI:64075"/>
        <dbReference type="EC" id="5.1.99.6"/>
    </reaction>
</comment>
<evidence type="ECO:0000256" key="6">
    <source>
        <dbReference type="ARBA" id="ARBA00022741"/>
    </source>
</evidence>
<dbReference type="EC" id="5.1.99.6" evidence="19"/>
<comment type="similarity">
    <text evidence="4 19">In the C-terminal section; belongs to the NnrD/CARKD family.</text>
</comment>
<dbReference type="PROSITE" id="PS01050">
    <property type="entry name" value="YJEF_C_2"/>
    <property type="match status" value="1"/>
</dbReference>
<evidence type="ECO:0000256" key="4">
    <source>
        <dbReference type="ARBA" id="ARBA00009524"/>
    </source>
</evidence>
<evidence type="ECO:0000256" key="14">
    <source>
        <dbReference type="ARBA" id="ARBA00025153"/>
    </source>
</evidence>
<dbReference type="Pfam" id="PF03853">
    <property type="entry name" value="YjeF_N"/>
    <property type="match status" value="1"/>
</dbReference>
<dbReference type="InterPro" id="IPR029056">
    <property type="entry name" value="Ribokinase-like"/>
</dbReference>